<keyword evidence="9" id="KW-1185">Reference proteome</keyword>
<dbReference type="Pfam" id="PF00107">
    <property type="entry name" value="ADH_zinc_N"/>
    <property type="match status" value="1"/>
</dbReference>
<dbReference type="InterPro" id="IPR036291">
    <property type="entry name" value="NAD(P)-bd_dom_sf"/>
</dbReference>
<dbReference type="SMART" id="SM00829">
    <property type="entry name" value="PKS_ER"/>
    <property type="match status" value="1"/>
</dbReference>
<proteinExistence type="inferred from homology"/>
<dbReference type="CDD" id="cd08278">
    <property type="entry name" value="benzyl_alcohol_DH"/>
    <property type="match status" value="1"/>
</dbReference>
<evidence type="ECO:0000313" key="8">
    <source>
        <dbReference type="EMBL" id="OKH94706.1"/>
    </source>
</evidence>
<gene>
    <name evidence="8" type="ORF">AB852_10925</name>
</gene>
<dbReference type="AlphaFoldDB" id="A0A1Q4VA50"/>
<evidence type="ECO:0000256" key="1">
    <source>
        <dbReference type="ARBA" id="ARBA00001947"/>
    </source>
</evidence>
<keyword evidence="5" id="KW-0560">Oxidoreductase</keyword>
<keyword evidence="3 6" id="KW-0479">Metal-binding</keyword>
<dbReference type="Gene3D" id="3.40.50.720">
    <property type="entry name" value="NAD(P)-binding Rossmann-like Domain"/>
    <property type="match status" value="1"/>
</dbReference>
<organism evidence="8 9">
    <name type="scientific">Streptomyces uncialis</name>
    <dbReference type="NCBI Taxonomy" id="1048205"/>
    <lineage>
        <taxon>Bacteria</taxon>
        <taxon>Bacillati</taxon>
        <taxon>Actinomycetota</taxon>
        <taxon>Actinomycetes</taxon>
        <taxon>Kitasatosporales</taxon>
        <taxon>Streptomycetaceae</taxon>
        <taxon>Streptomyces</taxon>
    </lineage>
</organism>
<reference evidence="8 9" key="1">
    <citation type="submission" date="2015-06" db="EMBL/GenBank/DDBJ databases">
        <title>Cloning and characterization of the uncialamcin biosynthetic gene cluster.</title>
        <authorList>
            <person name="Yan X."/>
            <person name="Huang T."/>
            <person name="Ge H."/>
            <person name="Shen B."/>
        </authorList>
    </citation>
    <scope>NUCLEOTIDE SEQUENCE [LARGE SCALE GENOMIC DNA]</scope>
    <source>
        <strain evidence="8 9">DCA2648</strain>
    </source>
</reference>
<dbReference type="Gene3D" id="3.90.180.10">
    <property type="entry name" value="Medium-chain alcohol dehydrogenases, catalytic domain"/>
    <property type="match status" value="1"/>
</dbReference>
<keyword evidence="4 6" id="KW-0862">Zinc</keyword>
<dbReference type="GO" id="GO:0016491">
    <property type="term" value="F:oxidoreductase activity"/>
    <property type="evidence" value="ECO:0007669"/>
    <property type="project" value="UniProtKB-KW"/>
</dbReference>
<dbReference type="Pfam" id="PF08240">
    <property type="entry name" value="ADH_N"/>
    <property type="match status" value="1"/>
</dbReference>
<dbReference type="Proteomes" id="UP000186455">
    <property type="component" value="Unassembled WGS sequence"/>
</dbReference>
<dbReference type="STRING" id="1048205.AB852_10925"/>
<dbReference type="InterPro" id="IPR013154">
    <property type="entry name" value="ADH-like_N"/>
</dbReference>
<dbReference type="GO" id="GO:0008270">
    <property type="term" value="F:zinc ion binding"/>
    <property type="evidence" value="ECO:0007669"/>
    <property type="project" value="InterPro"/>
</dbReference>
<comment type="caution">
    <text evidence="8">The sequence shown here is derived from an EMBL/GenBank/DDBJ whole genome shotgun (WGS) entry which is preliminary data.</text>
</comment>
<dbReference type="PANTHER" id="PTHR43350">
    <property type="entry name" value="NAD-DEPENDENT ALCOHOL DEHYDROGENASE"/>
    <property type="match status" value="1"/>
</dbReference>
<evidence type="ECO:0000256" key="3">
    <source>
        <dbReference type="ARBA" id="ARBA00022723"/>
    </source>
</evidence>
<evidence type="ECO:0000259" key="7">
    <source>
        <dbReference type="SMART" id="SM00829"/>
    </source>
</evidence>
<evidence type="ECO:0000256" key="4">
    <source>
        <dbReference type="ARBA" id="ARBA00022833"/>
    </source>
</evidence>
<feature type="domain" description="Enoyl reductase (ER)" evidence="7">
    <location>
        <begin position="12"/>
        <end position="358"/>
    </location>
</feature>
<dbReference type="SUPFAM" id="SSF51735">
    <property type="entry name" value="NAD(P)-binding Rossmann-fold domains"/>
    <property type="match status" value="1"/>
</dbReference>
<dbReference type="InterPro" id="IPR002328">
    <property type="entry name" value="ADH_Zn_CS"/>
</dbReference>
<dbReference type="PROSITE" id="PS00059">
    <property type="entry name" value="ADH_ZINC"/>
    <property type="match status" value="1"/>
</dbReference>
<dbReference type="InterPro" id="IPR020843">
    <property type="entry name" value="ER"/>
</dbReference>
<accession>A0A1Q4VA50</accession>
<protein>
    <recommendedName>
        <fullName evidence="7">Enoyl reductase (ER) domain-containing protein</fullName>
    </recommendedName>
</protein>
<evidence type="ECO:0000313" key="9">
    <source>
        <dbReference type="Proteomes" id="UP000186455"/>
    </source>
</evidence>
<dbReference type="EMBL" id="LFBV01000002">
    <property type="protein sequence ID" value="OKH94706.1"/>
    <property type="molecule type" value="Genomic_DNA"/>
</dbReference>
<dbReference type="RefSeq" id="WP_073786555.1">
    <property type="nucleotide sequence ID" value="NZ_LFBV01000002.1"/>
</dbReference>
<comment type="cofactor">
    <cofactor evidence="1 6">
        <name>Zn(2+)</name>
        <dbReference type="ChEBI" id="CHEBI:29105"/>
    </cofactor>
</comment>
<sequence length="360" mass="36985">MRATAALLEQPGEPFVLTDVDLDEPRPDEVLVRVAAVGVCGTDLEFAGFFPTPALLGHEGAGVVEKVGAHVTSVRPGDHVAMSFASCGSCALCRTGSPAYCRGFDALNFSGRRPDGSTAVTHGGREVNAHFLGQSSFADHVVAPERAVVRIDASYDLLRAGPFGCGFQTGAGGVFNVLRPRPGASIAVFGAGAVGVSAVIAASLSGCKVVAAVDVNPAKLEAARGFGATHGVDSSAGGTAEQLAALVPEGFDFVIDTTGREDVLRTAVEALGPLGRAGVIGVGPSESMSFDWRSILNGRTVTGIVAGSSVPQLFLPELLELNAEGRFPVEKMITYFPFEQINEAVAAVRSGSVGKAVLTF</sequence>
<comment type="similarity">
    <text evidence="2 6">Belongs to the zinc-containing alcohol dehydrogenase family.</text>
</comment>
<dbReference type="InterPro" id="IPR011032">
    <property type="entry name" value="GroES-like_sf"/>
</dbReference>
<evidence type="ECO:0000256" key="6">
    <source>
        <dbReference type="RuleBase" id="RU361277"/>
    </source>
</evidence>
<dbReference type="SUPFAM" id="SSF50129">
    <property type="entry name" value="GroES-like"/>
    <property type="match status" value="1"/>
</dbReference>
<name>A0A1Q4VA50_9ACTN</name>
<evidence type="ECO:0000256" key="2">
    <source>
        <dbReference type="ARBA" id="ARBA00008072"/>
    </source>
</evidence>
<dbReference type="InterPro" id="IPR013149">
    <property type="entry name" value="ADH-like_C"/>
</dbReference>
<evidence type="ECO:0000256" key="5">
    <source>
        <dbReference type="ARBA" id="ARBA00023002"/>
    </source>
</evidence>
<dbReference type="PANTHER" id="PTHR43350:SF2">
    <property type="entry name" value="GROES-LIKE ZINC-BINDING ALCOHOL DEHYDROGENASE FAMILY PROTEIN"/>
    <property type="match status" value="1"/>
</dbReference>